<dbReference type="SUPFAM" id="SSF111369">
    <property type="entry name" value="HlyD-like secretion proteins"/>
    <property type="match status" value="1"/>
</dbReference>
<evidence type="ECO:0000313" key="5">
    <source>
        <dbReference type="Proteomes" id="UP000004853"/>
    </source>
</evidence>
<accession>F7T2C5</accession>
<feature type="domain" description="Multidrug resistance protein MdtA-like barrel-sandwich hybrid" evidence="3">
    <location>
        <begin position="8"/>
        <end position="180"/>
    </location>
</feature>
<dbReference type="HOGENOM" id="CLU_052815_0_0_4"/>
<organism evidence="4 5">
    <name type="scientific">Achromobacter insuavis AXX-A</name>
    <dbReference type="NCBI Taxonomy" id="1003200"/>
    <lineage>
        <taxon>Bacteria</taxon>
        <taxon>Pseudomonadati</taxon>
        <taxon>Pseudomonadota</taxon>
        <taxon>Betaproteobacteria</taxon>
        <taxon>Burkholderiales</taxon>
        <taxon>Alcaligenaceae</taxon>
        <taxon>Achromobacter</taxon>
    </lineage>
</organism>
<evidence type="ECO:0000313" key="4">
    <source>
        <dbReference type="EMBL" id="EGP45576.1"/>
    </source>
</evidence>
<protein>
    <recommendedName>
        <fullName evidence="3">Multidrug resistance protein MdtA-like barrel-sandwich hybrid domain-containing protein</fullName>
    </recommendedName>
</protein>
<reference evidence="4 5" key="1">
    <citation type="submission" date="2011-06" db="EMBL/GenBank/DDBJ databases">
        <authorList>
            <person name="Bador J."/>
            <person name="Amoureux L."/>
            <person name="Neuwirth C."/>
        </authorList>
    </citation>
    <scope>NUCLEOTIDE SEQUENCE [LARGE SCALE GENOMIC DNA]</scope>
    <source>
        <strain evidence="4 5">AXX-A</strain>
    </source>
</reference>
<gene>
    <name evidence="4" type="ORF">AXXA_15437</name>
</gene>
<keyword evidence="2" id="KW-0175">Coiled coil</keyword>
<dbReference type="AlphaFoldDB" id="F7T2C5"/>
<dbReference type="PATRIC" id="fig|1003200.3.peg.3069"/>
<dbReference type="eggNOG" id="COG0845">
    <property type="taxonomic scope" value="Bacteria"/>
</dbReference>
<dbReference type="EMBL" id="AFRQ01000056">
    <property type="protein sequence ID" value="EGP45576.1"/>
    <property type="molecule type" value="Genomic_DNA"/>
</dbReference>
<comment type="caution">
    <text evidence="4">The sequence shown here is derived from an EMBL/GenBank/DDBJ whole genome shotgun (WGS) entry which is preliminary data.</text>
</comment>
<dbReference type="Proteomes" id="UP000004853">
    <property type="component" value="Unassembled WGS sequence"/>
</dbReference>
<comment type="subcellular location">
    <subcellularLocation>
        <location evidence="1">Cell envelope</location>
    </subcellularLocation>
</comment>
<dbReference type="GO" id="GO:0030313">
    <property type="term" value="C:cell envelope"/>
    <property type="evidence" value="ECO:0007669"/>
    <property type="project" value="UniProtKB-SubCell"/>
</dbReference>
<proteinExistence type="predicted"/>
<evidence type="ECO:0000259" key="3">
    <source>
        <dbReference type="Pfam" id="PF25917"/>
    </source>
</evidence>
<dbReference type="InterPro" id="IPR050465">
    <property type="entry name" value="UPF0194_transport"/>
</dbReference>
<evidence type="ECO:0000256" key="1">
    <source>
        <dbReference type="ARBA" id="ARBA00004196"/>
    </source>
</evidence>
<evidence type="ECO:0000256" key="2">
    <source>
        <dbReference type="ARBA" id="ARBA00023054"/>
    </source>
</evidence>
<dbReference type="Gene3D" id="2.40.30.170">
    <property type="match status" value="1"/>
</dbReference>
<dbReference type="Pfam" id="PF25917">
    <property type="entry name" value="BSH_RND"/>
    <property type="match status" value="1"/>
</dbReference>
<name>F7T2C5_9BURK</name>
<dbReference type="Gene3D" id="2.40.50.100">
    <property type="match status" value="1"/>
</dbReference>
<dbReference type="PANTHER" id="PTHR32347">
    <property type="entry name" value="EFFLUX SYSTEM COMPONENT YKNX-RELATED"/>
    <property type="match status" value="1"/>
</dbReference>
<dbReference type="InterPro" id="IPR058625">
    <property type="entry name" value="MdtA-like_BSH"/>
</dbReference>
<sequence length="367" mass="39234">MGKIAAAEIVTITAPFDGNIKSLEVEEGQRVAAGQRLFEMDMTQLDMQRRQALSEQIKARKALSDIDHWESGPDVARARQTVLSARLSLNDTRGKLVETRRLYERGIVPRMERDALIQQEKMQSLAVTSAEAELANTRQRGKGEARQLAEMELANASAAVDALGTDASGTVTAPFSGVVIRVPGNANARQDATGDPLLAGAKVTQGQGLLAVASVERVNVVAKVDETDLNQLRPGQRVDIRGDGFRDLVLSGELESIGVQGLEGDSQAGTMYRIVIALPPLTVAQQRLVRLGMSASAAIVIFHDDGALVVPATAIRTDADKRLVRFRESASSPERQVAVSVGPATQDGVVVTGLVPGDVWNPGDHRP</sequence>